<reference evidence="3 4" key="1">
    <citation type="submission" date="2014-08" db="EMBL/GenBank/DDBJ databases">
        <title>Comparative genomics of the Paenibacillus odorifer group.</title>
        <authorList>
            <person name="den Bakker H.C."/>
            <person name="Tsai Y.-C."/>
            <person name="Martin N."/>
            <person name="Korlach J."/>
            <person name="Wiedmann M."/>
        </authorList>
    </citation>
    <scope>NUCLEOTIDE SEQUENCE [LARGE SCALE GENOMIC DNA]</scope>
    <source>
        <strain evidence="3 4">DSM 14472</strain>
    </source>
</reference>
<dbReference type="Gene3D" id="1.10.287.1490">
    <property type="match status" value="1"/>
</dbReference>
<name>A0A089M137_9BACL</name>
<dbReference type="AlphaFoldDB" id="A0A089M137"/>
<keyword evidence="1" id="KW-0175">Coiled coil</keyword>
<organism evidence="3 4">
    <name type="scientific">Paenibacillus stellifer</name>
    <dbReference type="NCBI Taxonomy" id="169760"/>
    <lineage>
        <taxon>Bacteria</taxon>
        <taxon>Bacillati</taxon>
        <taxon>Bacillota</taxon>
        <taxon>Bacilli</taxon>
        <taxon>Bacillales</taxon>
        <taxon>Paenibacillaceae</taxon>
        <taxon>Paenibacillus</taxon>
    </lineage>
</organism>
<dbReference type="KEGG" id="pste:PSTEL_26430"/>
<accession>A0A089M137</accession>
<dbReference type="Proteomes" id="UP000029507">
    <property type="component" value="Chromosome"/>
</dbReference>
<proteinExistence type="predicted"/>
<keyword evidence="4" id="KW-1185">Reference proteome</keyword>
<sequence>MFSPFLKKKNSSEQRTVQDINEQTVSDYMLEEPLADSGNTETGEGRAYSIFSNKSHMDKPSLDLVFAVEQMVQAKQRVEESHNELQDRLNYANGNIERLSRDLKHLNKVIEDREKSILELERKLTEKNLKVDQMMEDYRELQTALSDQTEELKSLNELERQKYEALLQKNNELQAEKNRKISDLEEKISKLEIEYTHVKQKFEVQREEKAYLVNIVNDFTTRMTAPFSPKTGSNDVSSSE</sequence>
<feature type="compositionally biased region" description="Polar residues" evidence="2">
    <location>
        <begin position="13"/>
        <end position="26"/>
    </location>
</feature>
<evidence type="ECO:0000313" key="4">
    <source>
        <dbReference type="Proteomes" id="UP000029507"/>
    </source>
</evidence>
<evidence type="ECO:0000313" key="3">
    <source>
        <dbReference type="EMBL" id="AIQ66125.1"/>
    </source>
</evidence>
<feature type="region of interest" description="Disordered" evidence="2">
    <location>
        <begin position="1"/>
        <end position="43"/>
    </location>
</feature>
<dbReference type="OrthoDB" id="2575455at2"/>
<evidence type="ECO:0000256" key="1">
    <source>
        <dbReference type="SAM" id="Coils"/>
    </source>
</evidence>
<evidence type="ECO:0000256" key="2">
    <source>
        <dbReference type="SAM" id="MobiDB-lite"/>
    </source>
</evidence>
<dbReference type="HOGENOM" id="CLU_1155527_0_0_9"/>
<dbReference type="EMBL" id="CP009286">
    <property type="protein sequence ID" value="AIQ66125.1"/>
    <property type="molecule type" value="Genomic_DNA"/>
</dbReference>
<gene>
    <name evidence="3" type="ORF">PSTEL_26430</name>
</gene>
<protein>
    <submittedName>
        <fullName evidence="3">Uncharacterized protein</fullName>
    </submittedName>
</protein>
<feature type="coiled-coil region" evidence="1">
    <location>
        <begin position="68"/>
        <end position="208"/>
    </location>
</feature>